<comment type="caution">
    <text evidence="1">The sequence shown here is derived from an EMBL/GenBank/DDBJ whole genome shotgun (WGS) entry which is preliminary data.</text>
</comment>
<dbReference type="Proteomes" id="UP000004619">
    <property type="component" value="Unassembled WGS sequence"/>
</dbReference>
<evidence type="ECO:0000313" key="1">
    <source>
        <dbReference type="EMBL" id="EEU96234.1"/>
    </source>
</evidence>
<gene>
    <name evidence="1" type="ORF">FAEPRAA2165_02147</name>
</gene>
<evidence type="ECO:0000313" key="2">
    <source>
        <dbReference type="Proteomes" id="UP000004619"/>
    </source>
</evidence>
<dbReference type="STRING" id="411483.FAEPRAA2165_02147"/>
<accession>C7H763</accession>
<proteinExistence type="predicted"/>
<dbReference type="HOGENOM" id="CLU_3080060_0_0_9"/>
<organism evidence="1 2">
    <name type="scientific">Faecalibacterium duncaniae (strain DSM 17677 / JCM 31915 / A2-165)</name>
    <name type="common">Faecalibacterium prausnitzii</name>
    <dbReference type="NCBI Taxonomy" id="411483"/>
    <lineage>
        <taxon>Bacteria</taxon>
        <taxon>Bacillati</taxon>
        <taxon>Bacillota</taxon>
        <taxon>Clostridia</taxon>
        <taxon>Eubacteriales</taxon>
        <taxon>Oscillospiraceae</taxon>
        <taxon>Faecalibacterium</taxon>
    </lineage>
</organism>
<protein>
    <submittedName>
        <fullName evidence="1">Uncharacterized protein</fullName>
    </submittedName>
</protein>
<name>C7H763_FAED2</name>
<keyword evidence="2" id="KW-1185">Reference proteome</keyword>
<sequence>MTERAQGQPLLKVTLSQFRCDSLPLHAPKLDNLTKKHPVSCNAGGRMLLYSL</sequence>
<dbReference type="AlphaFoldDB" id="C7H763"/>
<dbReference type="EMBL" id="ACOP02000055">
    <property type="protein sequence ID" value="EEU96234.1"/>
    <property type="molecule type" value="Genomic_DNA"/>
</dbReference>
<reference evidence="1" key="1">
    <citation type="submission" date="2009-08" db="EMBL/GenBank/DDBJ databases">
        <authorList>
            <person name="Weinstock G."/>
            <person name="Sodergren E."/>
            <person name="Clifton S."/>
            <person name="Fulton L."/>
            <person name="Fulton B."/>
            <person name="Courtney L."/>
            <person name="Fronick C."/>
            <person name="Harrison M."/>
            <person name="Strong C."/>
            <person name="Farmer C."/>
            <person name="Delahaunty K."/>
            <person name="Markovic C."/>
            <person name="Hall O."/>
            <person name="Minx P."/>
            <person name="Tomlinson C."/>
            <person name="Mitreva M."/>
            <person name="Nelson J."/>
            <person name="Hou S."/>
            <person name="Wollam A."/>
            <person name="Pepin K.H."/>
            <person name="Johnson M."/>
            <person name="Bhonagiri V."/>
            <person name="Nash W.E."/>
            <person name="Warren W."/>
            <person name="Chinwalla A."/>
            <person name="Mardis E.R."/>
            <person name="Wilson R.K."/>
        </authorList>
    </citation>
    <scope>NUCLEOTIDE SEQUENCE [LARGE SCALE GENOMIC DNA]</scope>
    <source>
        <strain evidence="1">A2-165</strain>
    </source>
</reference>